<dbReference type="PANTHER" id="PTHR37984">
    <property type="entry name" value="PROTEIN CBG26694"/>
    <property type="match status" value="1"/>
</dbReference>
<dbReference type="SUPFAM" id="SSF50630">
    <property type="entry name" value="Acid proteases"/>
    <property type="match status" value="1"/>
</dbReference>
<keyword evidence="5" id="KW-0540">Nuclease</keyword>
<dbReference type="Pfam" id="PF17917">
    <property type="entry name" value="RT_RNaseH"/>
    <property type="match status" value="1"/>
</dbReference>
<dbReference type="FunFam" id="3.30.70.270:FF:000020">
    <property type="entry name" value="Transposon Tf2-6 polyprotein-like Protein"/>
    <property type="match status" value="1"/>
</dbReference>
<dbReference type="GO" id="GO:0008233">
    <property type="term" value="F:peptidase activity"/>
    <property type="evidence" value="ECO:0007669"/>
    <property type="project" value="UniProtKB-KW"/>
</dbReference>
<evidence type="ECO:0000256" key="4">
    <source>
        <dbReference type="ARBA" id="ARBA00022695"/>
    </source>
</evidence>
<accession>A0A445GXQ2</accession>
<dbReference type="Pfam" id="PF00078">
    <property type="entry name" value="RVT_1"/>
    <property type="match status" value="1"/>
</dbReference>
<evidence type="ECO:0000256" key="1">
    <source>
        <dbReference type="ARBA" id="ARBA00012493"/>
    </source>
</evidence>
<dbReference type="GO" id="GO:0004519">
    <property type="term" value="F:endonuclease activity"/>
    <property type="evidence" value="ECO:0007669"/>
    <property type="project" value="UniProtKB-KW"/>
</dbReference>
<dbReference type="Pfam" id="PF08284">
    <property type="entry name" value="RVP_2"/>
    <property type="match status" value="1"/>
</dbReference>
<evidence type="ECO:0000313" key="12">
    <source>
        <dbReference type="Proteomes" id="UP000289340"/>
    </source>
</evidence>
<dbReference type="SUPFAM" id="SSF56672">
    <property type="entry name" value="DNA/RNA polymerases"/>
    <property type="match status" value="1"/>
</dbReference>
<dbReference type="InterPro" id="IPR000477">
    <property type="entry name" value="RT_dom"/>
</dbReference>
<dbReference type="CDD" id="cd00303">
    <property type="entry name" value="retropepsin_like"/>
    <property type="match status" value="1"/>
</dbReference>
<name>A0A445GXQ2_GLYSO</name>
<dbReference type="PANTHER" id="PTHR37984:SF5">
    <property type="entry name" value="PROTEIN NYNRIN-LIKE"/>
    <property type="match status" value="1"/>
</dbReference>
<feature type="compositionally biased region" description="Polar residues" evidence="9">
    <location>
        <begin position="236"/>
        <end position="249"/>
    </location>
</feature>
<keyword evidence="7" id="KW-0378">Hydrolase</keyword>
<sequence length="1244" mass="141241">MSRKPKMGDRVDALETQMGNVTTTLQELALQVQQQSLILAKLSKQIGKRREPQEEEASAGDSAQSESRLAGRKVKLPLFDGDDPVAWITRAEIYFDVQNTSDDMRVKLARLSMEGRRLENPFEELSTLRQKGSVEEFVEAFELLSSQVGRLPEEQYLGYFMSGLKPQIWRRVRTLNPRNRMEMMRIVKDVEEELKEEDDDGERREVKKGGYERVGQKDWVGLLMRKGGSQPRDATCSFQSGGSNPSQKMGPSGSNTNSNLSLVSLARKNDGGLRSGTTERWKGIRSIHNDEFEETRAKGLCFKCGGKYHPTLHKCPERALRVLIIGEDETKTEEGEILSMEDVTVESEEEVEVECKLMGVLGSMGESHTMKVEGKIQNVDLLVLIDSGASHNFISPKVTTTLGLVITPTAAKSIKLGDGHKVITNGVCKGVNMKMGGIEVIVDALVLELGGMDMVLGVAWLSTLGKVIMDWKAMTMQFSYENELVKLQGQGSKVVKQCYLNSYLEDTHSRTELGWWWVHLQSMEATKSVVPKGLKPILEEFQEVFGNNIQLPPERSQVHRIKLYPDHGAINVRPYRYPHHQKEEIEKQVSELLKAGVIRPSMSSFSSPVLLVKKKDKSWRMCVDYRALNKATIPDKYPIPIVDELLDELYGASMFSKIDLKSGYHQIRVHEDDIPKTAFRTHNGHYEYLVMPFGLMNAPATFQATMNDIFRPYLRKFVLVFFDDILIYSRDIEEHQMHLRMILSVLVEHCFVANQAKCRFGCAQIDYLGHIISGEGVAVDPEKVKCILAWPTPKNVKGVRGFLGLTRYYRKFIQDYGKIAKPLTELTKKDNFSWGIEAVKAFEEMKRIMTSPPVLILPNFDLPFEVECDAAGRGIGAVLMQQRQPIAFFSKALSNGNLAKSVYEKELMALVLCIQHWRHYLLGREFIVHTDHKSLKHFLQQRVSSPDQQCWLAKLLGYQFEVKYKPDLENRAADAMSRCHGEGGNEVQQTLIQWKNKALEDVTWEHNEVLRCKFPEFCLEDKALSKEAKYNLELEKLRIELRHAQGLHAVAQSEKIEASRKVCESPTAESIDTKPQQNQKHSNSNGGTNRYKATADIEVASAVEYRSLVATTVDILWIQTLVLELAVPHSRPSQFTNNVSVCINLPWETPQHPPLTLFFATTHFLLHYTHRLSCCIAHHHLIIREHHLSTNLNPTRIAIIQVTQVPISIHNTNFEDGFVSQGTQFELRPKMKGFLRMDSCLNCK</sequence>
<keyword evidence="8" id="KW-0695">RNA-directed DNA polymerase</keyword>
<keyword evidence="2" id="KW-0645">Protease</keyword>
<dbReference type="InterPro" id="IPR043502">
    <property type="entry name" value="DNA/RNA_pol_sf"/>
</dbReference>
<dbReference type="EC" id="2.7.7.49" evidence="1"/>
<keyword evidence="12" id="KW-1185">Reference proteome</keyword>
<feature type="region of interest" description="Disordered" evidence="9">
    <location>
        <begin position="226"/>
        <end position="259"/>
    </location>
</feature>
<organism evidence="11 12">
    <name type="scientific">Glycine soja</name>
    <name type="common">Wild soybean</name>
    <dbReference type="NCBI Taxonomy" id="3848"/>
    <lineage>
        <taxon>Eukaryota</taxon>
        <taxon>Viridiplantae</taxon>
        <taxon>Streptophyta</taxon>
        <taxon>Embryophyta</taxon>
        <taxon>Tracheophyta</taxon>
        <taxon>Spermatophyta</taxon>
        <taxon>Magnoliopsida</taxon>
        <taxon>eudicotyledons</taxon>
        <taxon>Gunneridae</taxon>
        <taxon>Pentapetalae</taxon>
        <taxon>rosids</taxon>
        <taxon>fabids</taxon>
        <taxon>Fabales</taxon>
        <taxon>Fabaceae</taxon>
        <taxon>Papilionoideae</taxon>
        <taxon>50 kb inversion clade</taxon>
        <taxon>NPAAA clade</taxon>
        <taxon>indigoferoid/millettioid clade</taxon>
        <taxon>Phaseoleae</taxon>
        <taxon>Glycine</taxon>
        <taxon>Glycine subgen. Soja</taxon>
    </lineage>
</organism>
<dbReference type="Proteomes" id="UP000289340">
    <property type="component" value="Chromosome 15"/>
</dbReference>
<evidence type="ECO:0000256" key="5">
    <source>
        <dbReference type="ARBA" id="ARBA00022722"/>
    </source>
</evidence>
<dbReference type="PROSITE" id="PS50878">
    <property type="entry name" value="RT_POL"/>
    <property type="match status" value="1"/>
</dbReference>
<dbReference type="InterPro" id="IPR021109">
    <property type="entry name" value="Peptidase_aspartic_dom_sf"/>
</dbReference>
<proteinExistence type="predicted"/>
<gene>
    <name evidence="11" type="ORF">D0Y65_041897</name>
</gene>
<comment type="caution">
    <text evidence="11">The sequence shown here is derived from an EMBL/GenBank/DDBJ whole genome shotgun (WGS) entry which is preliminary data.</text>
</comment>
<dbReference type="InterPro" id="IPR041373">
    <property type="entry name" value="RT_RNaseH"/>
</dbReference>
<keyword evidence="6" id="KW-0255">Endonuclease</keyword>
<dbReference type="GO" id="GO:0003964">
    <property type="term" value="F:RNA-directed DNA polymerase activity"/>
    <property type="evidence" value="ECO:0007669"/>
    <property type="project" value="UniProtKB-KW"/>
</dbReference>
<evidence type="ECO:0000256" key="9">
    <source>
        <dbReference type="SAM" id="MobiDB-lite"/>
    </source>
</evidence>
<evidence type="ECO:0000256" key="8">
    <source>
        <dbReference type="ARBA" id="ARBA00022918"/>
    </source>
</evidence>
<dbReference type="Gene3D" id="3.10.10.10">
    <property type="entry name" value="HIV Type 1 Reverse Transcriptase, subunit A, domain 1"/>
    <property type="match status" value="1"/>
</dbReference>
<protein>
    <recommendedName>
        <fullName evidence="1">RNA-directed DNA polymerase</fullName>
        <ecNumber evidence="1">2.7.7.49</ecNumber>
    </recommendedName>
</protein>
<dbReference type="InterPro" id="IPR050951">
    <property type="entry name" value="Retrovirus_Pol_polyprotein"/>
</dbReference>
<dbReference type="GO" id="GO:0006508">
    <property type="term" value="P:proteolysis"/>
    <property type="evidence" value="ECO:0007669"/>
    <property type="project" value="UniProtKB-KW"/>
</dbReference>
<dbReference type="CDD" id="cd09274">
    <property type="entry name" value="RNase_HI_RT_Ty3"/>
    <property type="match status" value="1"/>
</dbReference>
<dbReference type="AlphaFoldDB" id="A0A445GXQ2"/>
<dbReference type="Gene3D" id="2.40.70.10">
    <property type="entry name" value="Acid Proteases"/>
    <property type="match status" value="1"/>
</dbReference>
<feature type="domain" description="Reverse transcriptase" evidence="10">
    <location>
        <begin position="593"/>
        <end position="772"/>
    </location>
</feature>
<dbReference type="EMBL" id="QZWG01000015">
    <property type="protein sequence ID" value="RZB66022.1"/>
    <property type="molecule type" value="Genomic_DNA"/>
</dbReference>
<feature type="region of interest" description="Disordered" evidence="9">
    <location>
        <begin position="1062"/>
        <end position="1090"/>
    </location>
</feature>
<evidence type="ECO:0000313" key="11">
    <source>
        <dbReference type="EMBL" id="RZB66022.1"/>
    </source>
</evidence>
<reference evidence="11 12" key="1">
    <citation type="submission" date="2018-09" db="EMBL/GenBank/DDBJ databases">
        <title>A high-quality reference genome of wild soybean provides a powerful tool to mine soybean genomes.</title>
        <authorList>
            <person name="Xie M."/>
            <person name="Chung C.Y.L."/>
            <person name="Li M.-W."/>
            <person name="Wong F.-L."/>
            <person name="Chan T.-F."/>
            <person name="Lam H.-M."/>
        </authorList>
    </citation>
    <scope>NUCLEOTIDE SEQUENCE [LARGE SCALE GENOMIC DNA]</scope>
    <source>
        <strain evidence="12">cv. W05</strain>
        <tissue evidence="11">Hypocotyl of etiolated seedlings</tissue>
    </source>
</reference>
<dbReference type="FunFam" id="3.10.10.10:FF:000007">
    <property type="entry name" value="Retrovirus-related Pol polyprotein from transposon 17.6-like Protein"/>
    <property type="match status" value="1"/>
</dbReference>
<keyword evidence="3" id="KW-0808">Transferase</keyword>
<evidence type="ECO:0000256" key="3">
    <source>
        <dbReference type="ARBA" id="ARBA00022679"/>
    </source>
</evidence>
<keyword evidence="4" id="KW-0548">Nucleotidyltransferase</keyword>
<feature type="region of interest" description="Disordered" evidence="9">
    <location>
        <begin position="48"/>
        <end position="68"/>
    </location>
</feature>
<dbReference type="CDD" id="cd01647">
    <property type="entry name" value="RT_LTR"/>
    <property type="match status" value="1"/>
</dbReference>
<dbReference type="Gene3D" id="3.30.70.270">
    <property type="match status" value="2"/>
</dbReference>
<feature type="compositionally biased region" description="Polar residues" evidence="9">
    <location>
        <begin position="1067"/>
        <end position="1088"/>
    </location>
</feature>
<evidence type="ECO:0000256" key="6">
    <source>
        <dbReference type="ARBA" id="ARBA00022759"/>
    </source>
</evidence>
<evidence type="ECO:0000259" key="10">
    <source>
        <dbReference type="PROSITE" id="PS50878"/>
    </source>
</evidence>
<evidence type="ECO:0000256" key="7">
    <source>
        <dbReference type="ARBA" id="ARBA00022801"/>
    </source>
</evidence>
<dbReference type="InterPro" id="IPR043128">
    <property type="entry name" value="Rev_trsase/Diguanyl_cyclase"/>
</dbReference>
<evidence type="ECO:0000256" key="2">
    <source>
        <dbReference type="ARBA" id="ARBA00022670"/>
    </source>
</evidence>